<feature type="region of interest" description="Disordered" evidence="1">
    <location>
        <begin position="165"/>
        <end position="206"/>
    </location>
</feature>
<dbReference type="Proteomes" id="UP001059041">
    <property type="component" value="Linkage Group LG6"/>
</dbReference>
<evidence type="ECO:0000313" key="3">
    <source>
        <dbReference type="Proteomes" id="UP001059041"/>
    </source>
</evidence>
<feature type="compositionally biased region" description="Polar residues" evidence="1">
    <location>
        <begin position="165"/>
        <end position="184"/>
    </location>
</feature>
<evidence type="ECO:0000313" key="2">
    <source>
        <dbReference type="EMBL" id="KAI7808768.1"/>
    </source>
</evidence>
<name>A0A9W8C6W3_TRIRA</name>
<dbReference type="AlphaFoldDB" id="A0A9W8C6W3"/>
<organism evidence="2 3">
    <name type="scientific">Triplophysa rosa</name>
    <name type="common">Cave loach</name>
    <dbReference type="NCBI Taxonomy" id="992332"/>
    <lineage>
        <taxon>Eukaryota</taxon>
        <taxon>Metazoa</taxon>
        <taxon>Chordata</taxon>
        <taxon>Craniata</taxon>
        <taxon>Vertebrata</taxon>
        <taxon>Euteleostomi</taxon>
        <taxon>Actinopterygii</taxon>
        <taxon>Neopterygii</taxon>
        <taxon>Teleostei</taxon>
        <taxon>Ostariophysi</taxon>
        <taxon>Cypriniformes</taxon>
        <taxon>Nemacheilidae</taxon>
        <taxon>Triplophysa</taxon>
    </lineage>
</organism>
<accession>A0A9W8C6W3</accession>
<evidence type="ECO:0008006" key="4">
    <source>
        <dbReference type="Google" id="ProtNLM"/>
    </source>
</evidence>
<dbReference type="PANTHER" id="PTHR31025">
    <property type="entry name" value="SI:CH211-196P9.1-RELATED"/>
    <property type="match status" value="1"/>
</dbReference>
<sequence>MTKKEYHTVLHFFQAGLFYDKKRFESTTNAQHVTGKIICHLQEENGVRRGKALSSLRSWWKWVFQRLTGKSVSVLVSRSNEVWNMLFIKVRYQGSRKFIKLQDGFTFADFINEVHSRFGLPARTDLCIFDDTDTEIDEDILQDVLKARPDMLLTARGQNEEFLSSYATSSPCTDTLSQSRSHSSTELDDQTPERPSKNSKPSDDSAAEAKKVVLCALEKNSGGDAILAEYSSKKTLSSEMRQLLVNILVAHMVQMHGRIPTRNQREQYALGVVSLLPSLRDPFSKKKAIVVGKIFLFIFLFLLKVNQDFSLIFNTETSSNLLERWDTAFKPRIIEEAMGLTSTSTVSSLLLSAKHQRDSEQYNCCIGIVSNCTPLLQTIIIKTYT</sequence>
<gene>
    <name evidence="2" type="ORF">IRJ41_013672</name>
</gene>
<evidence type="ECO:0000256" key="1">
    <source>
        <dbReference type="SAM" id="MobiDB-lite"/>
    </source>
</evidence>
<feature type="compositionally biased region" description="Basic and acidic residues" evidence="1">
    <location>
        <begin position="191"/>
        <end position="206"/>
    </location>
</feature>
<proteinExistence type="predicted"/>
<comment type="caution">
    <text evidence="2">The sequence shown here is derived from an EMBL/GenBank/DDBJ whole genome shotgun (WGS) entry which is preliminary data.</text>
</comment>
<protein>
    <recommendedName>
        <fullName evidence="4">PB1 domain-containing protein</fullName>
    </recommendedName>
</protein>
<keyword evidence="3" id="KW-1185">Reference proteome</keyword>
<dbReference type="EMBL" id="JAFHDT010000006">
    <property type="protein sequence ID" value="KAI7808768.1"/>
    <property type="molecule type" value="Genomic_DNA"/>
</dbReference>
<dbReference type="PANTHER" id="PTHR31025:SF29">
    <property type="entry name" value="SI:CH211-196P9.1"/>
    <property type="match status" value="1"/>
</dbReference>
<reference evidence="2" key="1">
    <citation type="submission" date="2021-02" db="EMBL/GenBank/DDBJ databases">
        <title>Comparative genomics reveals that relaxation of natural selection precedes convergent phenotypic evolution of cavefish.</title>
        <authorList>
            <person name="Peng Z."/>
        </authorList>
    </citation>
    <scope>NUCLEOTIDE SEQUENCE</scope>
    <source>
        <tissue evidence="2">Muscle</tissue>
    </source>
</reference>